<feature type="compositionally biased region" description="Low complexity" evidence="1">
    <location>
        <begin position="387"/>
        <end position="406"/>
    </location>
</feature>
<feature type="region of interest" description="Disordered" evidence="1">
    <location>
        <begin position="519"/>
        <end position="538"/>
    </location>
</feature>
<dbReference type="PANTHER" id="PTHR36419:SF1">
    <property type="entry name" value="RHO1 GEF LOCALIZING PROTEIN 1"/>
    <property type="match status" value="1"/>
</dbReference>
<keyword evidence="4" id="KW-1185">Reference proteome</keyword>
<dbReference type="InterPro" id="IPR014752">
    <property type="entry name" value="Arrestin-like_C"/>
</dbReference>
<name>A0A8H5LHQ8_9AGAR</name>
<evidence type="ECO:0000259" key="2">
    <source>
        <dbReference type="Pfam" id="PF02752"/>
    </source>
</evidence>
<feature type="compositionally biased region" description="Low complexity" evidence="1">
    <location>
        <begin position="562"/>
        <end position="579"/>
    </location>
</feature>
<feature type="compositionally biased region" description="Basic and acidic residues" evidence="1">
    <location>
        <begin position="863"/>
        <end position="880"/>
    </location>
</feature>
<dbReference type="OrthoDB" id="4001642at2759"/>
<feature type="compositionally biased region" description="Polar residues" evidence="1">
    <location>
        <begin position="733"/>
        <end position="743"/>
    </location>
</feature>
<feature type="compositionally biased region" description="Pro residues" evidence="1">
    <location>
        <begin position="994"/>
        <end position="1007"/>
    </location>
</feature>
<organism evidence="3 4">
    <name type="scientific">Leucocoprinus leucothites</name>
    <dbReference type="NCBI Taxonomy" id="201217"/>
    <lineage>
        <taxon>Eukaryota</taxon>
        <taxon>Fungi</taxon>
        <taxon>Dikarya</taxon>
        <taxon>Basidiomycota</taxon>
        <taxon>Agaricomycotina</taxon>
        <taxon>Agaricomycetes</taxon>
        <taxon>Agaricomycetidae</taxon>
        <taxon>Agaricales</taxon>
        <taxon>Agaricineae</taxon>
        <taxon>Agaricaceae</taxon>
        <taxon>Leucocoprinus</taxon>
    </lineage>
</organism>
<protein>
    <recommendedName>
        <fullName evidence="2">Arrestin C-terminal-like domain-containing protein</fullName>
    </recommendedName>
</protein>
<dbReference type="Gene3D" id="2.60.40.640">
    <property type="match status" value="1"/>
</dbReference>
<feature type="compositionally biased region" description="Low complexity" evidence="1">
    <location>
        <begin position="850"/>
        <end position="862"/>
    </location>
</feature>
<gene>
    <name evidence="3" type="ORF">D9756_001187</name>
</gene>
<proteinExistence type="predicted"/>
<feature type="compositionally biased region" description="Polar residues" evidence="1">
    <location>
        <begin position="646"/>
        <end position="663"/>
    </location>
</feature>
<feature type="region of interest" description="Disordered" evidence="1">
    <location>
        <begin position="640"/>
        <end position="663"/>
    </location>
</feature>
<dbReference type="PANTHER" id="PTHR36419">
    <property type="entry name" value="ARRESTIN FAMILY PROTEIN 1"/>
    <property type="match status" value="1"/>
</dbReference>
<feature type="compositionally biased region" description="Low complexity" evidence="1">
    <location>
        <begin position="463"/>
        <end position="493"/>
    </location>
</feature>
<feature type="compositionally biased region" description="Polar residues" evidence="1">
    <location>
        <begin position="407"/>
        <end position="425"/>
    </location>
</feature>
<feature type="compositionally biased region" description="Basic and acidic residues" evidence="1">
    <location>
        <begin position="949"/>
        <end position="959"/>
    </location>
</feature>
<feature type="region of interest" description="Disordered" evidence="1">
    <location>
        <begin position="603"/>
        <end position="628"/>
    </location>
</feature>
<dbReference type="InterPro" id="IPR011022">
    <property type="entry name" value="Arrestin_C-like"/>
</dbReference>
<feature type="compositionally biased region" description="Low complexity" evidence="1">
    <location>
        <begin position="778"/>
        <end position="787"/>
    </location>
</feature>
<accession>A0A8H5LHQ8</accession>
<dbReference type="AlphaFoldDB" id="A0A8H5LHQ8"/>
<feature type="region of interest" description="Disordered" evidence="1">
    <location>
        <begin position="812"/>
        <end position="1007"/>
    </location>
</feature>
<feature type="region of interest" description="Disordered" evidence="1">
    <location>
        <begin position="716"/>
        <end position="745"/>
    </location>
</feature>
<sequence>MRRPVRASITPLACPDYLFVLLPHRPPPPPPALSRSFRTSLPPMSNVKLTLRPPPNVDFVHGYPGIPPSQDRPQAAVKGAIEVRTPTAGVKAQWVRIELRKVETLPGGGDSNTFYDYVGPSPVTLWSAPDEYNILRTQDFPFSIRIPESTPPSVALENQAGIRYELVATVCTKGKRGFLRKRKNIVTKEIAPVTIDKHELHSTWPVYCQPEKRQLAQEGVTLIVERRHTCYGPGDHISVVATLKSDNLHTVILRGFEMTMKETTFFRAQAFAAARKAAPLVKVVNIGETKLAINATLYGGTMHQAELSCQLPPNHTTTTLNAARHIDVTYVLSVKALMGTGTHITMDLPVIISNWQRFVSQEAIRRIGVAPALSLAPASTPVMSVEPTTPTRTQQPATTTTLPSATHGRTPSTGQFNTVPASNASGRPGTADASVVPDEFGYGVGYGKPSQRQDKKGYQNDITTARPTTASSTNAASTARRPNSARASNATNRFTITNAEPELPEDQLPSKVPANAIAPARSTSTGQPQRVWPTAEEEKRAYELARSRVEHTQGVSPPAPAPAVATPPATKASSSGPPKQQWLSAAEEKALLFEKAQAAVNKVQRQAAEAERSSGSGPGSGSSKPTPSEMYQQAMANVNANANRNPPSTTHISPLSGQSRKITSGVSKVPQYLTAEQEKEALKRFEEARMAVDRLQNSNSVAQAPIAYDSLYPKARGPTSGMASSDAPPSFEASVSSANTASGPMTAMQEKAALAERMRVNDAVQQPSQFSTPPPAFNAPAASAPVPTSNAPPGQKDYMDAAAEKEALKKKFEARDAARKKSSGSTAIPPRNASLAAGARPTPTPPSPNSGPISSASAVLSAAEEKAMLKAKLEAKDAKAQKKSGVNGHPPASLRNSPITPPPTSPSPAASFTRQQQYSPAMASASLTPPSAPGSPPPLMPRPPVEYIQETREEDERVSKIAIDGANLPMDGTENGIYTNGHVPHGQSGALKVPGPPPPLPPKPAGE</sequence>
<feature type="domain" description="Arrestin C-terminal-like" evidence="2">
    <location>
        <begin position="224"/>
        <end position="352"/>
    </location>
</feature>
<dbReference type="GO" id="GO:0000917">
    <property type="term" value="P:division septum assembly"/>
    <property type="evidence" value="ECO:0007669"/>
    <property type="project" value="TreeGrafter"/>
</dbReference>
<dbReference type="GO" id="GO:0000935">
    <property type="term" value="C:division septum"/>
    <property type="evidence" value="ECO:0007669"/>
    <property type="project" value="TreeGrafter"/>
</dbReference>
<dbReference type="EMBL" id="JAACJO010000005">
    <property type="protein sequence ID" value="KAF5357950.1"/>
    <property type="molecule type" value="Genomic_DNA"/>
</dbReference>
<reference evidence="3 4" key="1">
    <citation type="journal article" date="2020" name="ISME J.">
        <title>Uncovering the hidden diversity of litter-decomposition mechanisms in mushroom-forming fungi.</title>
        <authorList>
            <person name="Floudas D."/>
            <person name="Bentzer J."/>
            <person name="Ahren D."/>
            <person name="Johansson T."/>
            <person name="Persson P."/>
            <person name="Tunlid A."/>
        </authorList>
    </citation>
    <scope>NUCLEOTIDE SEQUENCE [LARGE SCALE GENOMIC DNA]</scope>
    <source>
        <strain evidence="3 4">CBS 146.42</strain>
    </source>
</reference>
<feature type="region of interest" description="Disordered" evidence="1">
    <location>
        <begin position="548"/>
        <end position="583"/>
    </location>
</feature>
<dbReference type="InterPro" id="IPR053060">
    <property type="entry name" value="Cytokinesis_Signaling_Reg"/>
</dbReference>
<dbReference type="Proteomes" id="UP000559027">
    <property type="component" value="Unassembled WGS sequence"/>
</dbReference>
<feature type="compositionally biased region" description="Low complexity" evidence="1">
    <location>
        <begin position="919"/>
        <end position="929"/>
    </location>
</feature>
<feature type="region of interest" description="Disordered" evidence="1">
    <location>
        <begin position="379"/>
        <end position="493"/>
    </location>
</feature>
<evidence type="ECO:0000313" key="4">
    <source>
        <dbReference type="Proteomes" id="UP000559027"/>
    </source>
</evidence>
<dbReference type="Pfam" id="PF02752">
    <property type="entry name" value="Arrestin_C"/>
    <property type="match status" value="1"/>
</dbReference>
<feature type="region of interest" description="Disordered" evidence="1">
    <location>
        <begin position="763"/>
        <end position="797"/>
    </location>
</feature>
<comment type="caution">
    <text evidence="3">The sequence shown here is derived from an EMBL/GenBank/DDBJ whole genome shotgun (WGS) entry which is preliminary data.</text>
</comment>
<evidence type="ECO:0000313" key="3">
    <source>
        <dbReference type="EMBL" id="KAF5357950.1"/>
    </source>
</evidence>
<evidence type="ECO:0000256" key="1">
    <source>
        <dbReference type="SAM" id="MobiDB-lite"/>
    </source>
</evidence>
<feature type="compositionally biased region" description="Pro residues" evidence="1">
    <location>
        <begin position="930"/>
        <end position="944"/>
    </location>
</feature>